<evidence type="ECO:0000256" key="16">
    <source>
        <dbReference type="ARBA" id="ARBA00022989"/>
    </source>
</evidence>
<dbReference type="InterPro" id="IPR036635">
    <property type="entry name" value="MurB_C_sf"/>
</dbReference>
<dbReference type="GO" id="GO:0071555">
    <property type="term" value="P:cell wall organization"/>
    <property type="evidence" value="ECO:0007669"/>
    <property type="project" value="UniProtKB-KW"/>
</dbReference>
<dbReference type="Pfam" id="PF01565">
    <property type="entry name" value="FAD_binding_4"/>
    <property type="match status" value="1"/>
</dbReference>
<evidence type="ECO:0000256" key="19">
    <source>
        <dbReference type="ARBA" id="ARBA00023306"/>
    </source>
</evidence>
<comment type="subcellular location">
    <subcellularLocation>
        <location evidence="4">Cytoplasm</location>
    </subcellularLocation>
    <subcellularLocation>
        <location evidence="3">Membrane</location>
    </subcellularLocation>
</comment>
<evidence type="ECO:0000256" key="13">
    <source>
        <dbReference type="ARBA" id="ARBA00022857"/>
    </source>
</evidence>
<evidence type="ECO:0000256" key="4">
    <source>
        <dbReference type="ARBA" id="ARBA00004496"/>
    </source>
</evidence>
<evidence type="ECO:0000256" key="11">
    <source>
        <dbReference type="ARBA" id="ARBA00022692"/>
    </source>
</evidence>
<dbReference type="HAMAP" id="MF_00037">
    <property type="entry name" value="MurB"/>
    <property type="match status" value="1"/>
</dbReference>
<dbReference type="SUPFAM" id="SSF56194">
    <property type="entry name" value="Uridine diphospho-N-Acetylenolpyruvylglucosamine reductase, MurB, C-terminal domain"/>
    <property type="match status" value="1"/>
</dbReference>
<dbReference type="InterPro" id="IPR034746">
    <property type="entry name" value="POTRA"/>
</dbReference>
<keyword evidence="14" id="KW-0133">Cell shape</keyword>
<dbReference type="InterPro" id="IPR016166">
    <property type="entry name" value="FAD-bd_PCMH"/>
</dbReference>
<evidence type="ECO:0000256" key="3">
    <source>
        <dbReference type="ARBA" id="ARBA00004370"/>
    </source>
</evidence>
<evidence type="ECO:0000256" key="15">
    <source>
        <dbReference type="ARBA" id="ARBA00022984"/>
    </source>
</evidence>
<evidence type="ECO:0000256" key="14">
    <source>
        <dbReference type="ARBA" id="ARBA00022960"/>
    </source>
</evidence>
<evidence type="ECO:0000313" key="25">
    <source>
        <dbReference type="EMBL" id="CAB4704854.1"/>
    </source>
</evidence>
<comment type="function">
    <text evidence="2">Cell wall formation.</text>
</comment>
<keyword evidence="10" id="KW-0285">Flavoprotein</keyword>
<dbReference type="Pfam" id="PF08478">
    <property type="entry name" value="POTRA_1"/>
    <property type="match status" value="1"/>
</dbReference>
<dbReference type="AlphaFoldDB" id="A0A6J6QAA1"/>
<dbReference type="Gene3D" id="3.30.465.10">
    <property type="match status" value="1"/>
</dbReference>
<comment type="cofactor">
    <cofactor evidence="1">
        <name>FAD</name>
        <dbReference type="ChEBI" id="CHEBI:57692"/>
    </cofactor>
</comment>
<dbReference type="Gene3D" id="3.30.43.10">
    <property type="entry name" value="Uridine Diphospho-n-acetylenolpyruvylglucosamine Reductase, domain 2"/>
    <property type="match status" value="1"/>
</dbReference>
<keyword evidence="12" id="KW-0274">FAD</keyword>
<dbReference type="PROSITE" id="PS51387">
    <property type="entry name" value="FAD_PCMH"/>
    <property type="match status" value="1"/>
</dbReference>
<dbReference type="Pfam" id="PF02873">
    <property type="entry name" value="MurB_C"/>
    <property type="match status" value="1"/>
</dbReference>
<dbReference type="EC" id="1.3.1.98" evidence="6"/>
<dbReference type="InterPro" id="IPR006094">
    <property type="entry name" value="Oxid_FAD_bind_N"/>
</dbReference>
<sequence length="693" mass="74449">MEDLHQVSEALAEVDMDVLVIGRGSNMLVSDSGFSGVALTFGAFADYIDLPQKDDYPGTAPLALFGGSVTLPVAARQSVKRGLTGLEWGVGVPGSIGGAVRMNAGGHGSDMASSLESVRVFHLRKGREFELETDDLGLRFRGSALTDHHVVLSATLRLGWLSEGDSGEDRLTEIVRWRRENQPGGQNAGSVFVNPVPGEVSAGALIDECGLRGFRIGTAQVSEKHANFIQADEGGLSHDVVAVMAEVRRRVYEQHGHQLRSEIRLVGFDAEDNPQFADVLSSESDTSVATIRLEQIIERIFSSESRPDASIPMSVLSGSQLPSQEADLSPEVLDELREAFAKDPTGGIAQPETSRVVIVDPSIVEIESVEEVDVTTGETGSSSTRVVIVDEDLRQSTDDDFPADTQSQTVHHAPTSTRVRIFDEDGLDVSLAEIVEPAQWGAASSIRNRLMRVVKRSGAAPKNRRKQLLIAIASVVGFFSLLIVVLASPIFSVRNVKVEGVRYANSELIESVISSLKGESVLTVDINVLQDRLESDPWIESSRIKTYLPSTAVIEINERLPAAWFVGVDNRARVIDVDGLVLAVLDGRPTEYMLIDGVGPNLIAGATAAPEYRAAAQLAQSIPVEIQTLVKNLGVGGSDSVTMTLTTGTLVKFGEPVDMRNKLVNVVVLLRRQDPNGILEIDVSGGTPVVKSA</sequence>
<dbReference type="EMBL" id="CAEZYG010000017">
    <property type="protein sequence ID" value="CAB4704854.1"/>
    <property type="molecule type" value="Genomic_DNA"/>
</dbReference>
<feature type="transmembrane region" description="Helical" evidence="22">
    <location>
        <begin position="468"/>
        <end position="491"/>
    </location>
</feature>
<comment type="pathway">
    <text evidence="5">Cell wall biogenesis; peptidoglycan biosynthesis.</text>
</comment>
<proteinExistence type="inferred from homology"/>
<protein>
    <recommendedName>
        <fullName evidence="6">UDP-N-acetylmuramate dehydrogenase</fullName>
        <ecNumber evidence="6">1.3.1.98</ecNumber>
    </recommendedName>
</protein>
<keyword evidence="19" id="KW-0131">Cell cycle</keyword>
<keyword evidence="20" id="KW-0961">Cell wall biogenesis/degradation</keyword>
<evidence type="ECO:0000259" key="24">
    <source>
        <dbReference type="PROSITE" id="PS51779"/>
    </source>
</evidence>
<evidence type="ECO:0000256" key="6">
    <source>
        <dbReference type="ARBA" id="ARBA00012518"/>
    </source>
</evidence>
<organism evidence="25">
    <name type="scientific">freshwater metagenome</name>
    <dbReference type="NCBI Taxonomy" id="449393"/>
    <lineage>
        <taxon>unclassified sequences</taxon>
        <taxon>metagenomes</taxon>
        <taxon>ecological metagenomes</taxon>
    </lineage>
</organism>
<evidence type="ECO:0000256" key="21">
    <source>
        <dbReference type="ARBA" id="ARBA00048914"/>
    </source>
</evidence>
<dbReference type="Gene3D" id="3.90.78.10">
    <property type="entry name" value="UDP-N-acetylenolpyruvoylglucosamine reductase, C-terminal domain"/>
    <property type="match status" value="1"/>
</dbReference>
<keyword evidence="16 22" id="KW-1133">Transmembrane helix</keyword>
<dbReference type="PANTHER" id="PTHR21071:SF4">
    <property type="entry name" value="UDP-N-ACETYLENOLPYRUVOYLGLUCOSAMINE REDUCTASE"/>
    <property type="match status" value="1"/>
</dbReference>
<evidence type="ECO:0000256" key="20">
    <source>
        <dbReference type="ARBA" id="ARBA00023316"/>
    </source>
</evidence>
<dbReference type="InterPro" id="IPR011601">
    <property type="entry name" value="MurB_C"/>
</dbReference>
<keyword evidence="18 22" id="KW-0472">Membrane</keyword>
<evidence type="ECO:0000256" key="5">
    <source>
        <dbReference type="ARBA" id="ARBA00004752"/>
    </source>
</evidence>
<dbReference type="PANTHER" id="PTHR21071">
    <property type="entry name" value="UDP-N-ACETYLENOLPYRUVOYLGLUCOSAMINE REDUCTASE"/>
    <property type="match status" value="1"/>
</dbReference>
<dbReference type="UniPathway" id="UPA00219"/>
<feature type="domain" description="FAD-binding PCMH-type" evidence="23">
    <location>
        <begin position="1"/>
        <end position="161"/>
    </location>
</feature>
<comment type="catalytic activity">
    <reaction evidence="21">
        <text>UDP-N-acetyl-alpha-D-muramate + NADP(+) = UDP-N-acetyl-3-O-(1-carboxyvinyl)-alpha-D-glucosamine + NADPH + H(+)</text>
        <dbReference type="Rhea" id="RHEA:12248"/>
        <dbReference type="ChEBI" id="CHEBI:15378"/>
        <dbReference type="ChEBI" id="CHEBI:57783"/>
        <dbReference type="ChEBI" id="CHEBI:58349"/>
        <dbReference type="ChEBI" id="CHEBI:68483"/>
        <dbReference type="ChEBI" id="CHEBI:70757"/>
        <dbReference type="EC" id="1.3.1.98"/>
    </reaction>
</comment>
<evidence type="ECO:0000256" key="8">
    <source>
        <dbReference type="ARBA" id="ARBA00022490"/>
    </source>
</evidence>
<name>A0A6J6QAA1_9ZZZZ</name>
<evidence type="ECO:0000256" key="1">
    <source>
        <dbReference type="ARBA" id="ARBA00001974"/>
    </source>
</evidence>
<evidence type="ECO:0000256" key="9">
    <source>
        <dbReference type="ARBA" id="ARBA00022618"/>
    </source>
</evidence>
<keyword evidence="11 22" id="KW-0812">Transmembrane</keyword>
<dbReference type="GO" id="GO:0071949">
    <property type="term" value="F:FAD binding"/>
    <property type="evidence" value="ECO:0007669"/>
    <property type="project" value="InterPro"/>
</dbReference>
<evidence type="ECO:0000256" key="12">
    <source>
        <dbReference type="ARBA" id="ARBA00022827"/>
    </source>
</evidence>
<evidence type="ECO:0000259" key="23">
    <source>
        <dbReference type="PROSITE" id="PS51387"/>
    </source>
</evidence>
<keyword evidence="17" id="KW-0560">Oxidoreductase</keyword>
<evidence type="ECO:0000256" key="2">
    <source>
        <dbReference type="ARBA" id="ARBA00003921"/>
    </source>
</evidence>
<reference evidence="25" key="1">
    <citation type="submission" date="2020-05" db="EMBL/GenBank/DDBJ databases">
        <authorList>
            <person name="Chiriac C."/>
            <person name="Salcher M."/>
            <person name="Ghai R."/>
            <person name="Kavagutti S V."/>
        </authorList>
    </citation>
    <scope>NUCLEOTIDE SEQUENCE</scope>
</reference>
<keyword evidence="15" id="KW-0573">Peptidoglycan synthesis</keyword>
<dbReference type="InterPro" id="IPR013685">
    <property type="entry name" value="POTRA_FtsQ_type"/>
</dbReference>
<dbReference type="GO" id="GO:0016020">
    <property type="term" value="C:membrane"/>
    <property type="evidence" value="ECO:0007669"/>
    <property type="project" value="UniProtKB-SubCell"/>
</dbReference>
<evidence type="ECO:0000256" key="17">
    <source>
        <dbReference type="ARBA" id="ARBA00023002"/>
    </source>
</evidence>
<dbReference type="PROSITE" id="PS51779">
    <property type="entry name" value="POTRA"/>
    <property type="match status" value="1"/>
</dbReference>
<dbReference type="InterPro" id="IPR036318">
    <property type="entry name" value="FAD-bd_PCMH-like_sf"/>
</dbReference>
<dbReference type="Gene3D" id="3.10.20.310">
    <property type="entry name" value="membrane protein fhac"/>
    <property type="match status" value="1"/>
</dbReference>
<dbReference type="GO" id="GO:0009252">
    <property type="term" value="P:peptidoglycan biosynthetic process"/>
    <property type="evidence" value="ECO:0007669"/>
    <property type="project" value="UniProtKB-UniPathway"/>
</dbReference>
<evidence type="ECO:0000256" key="22">
    <source>
        <dbReference type="SAM" id="Phobius"/>
    </source>
</evidence>
<dbReference type="InterPro" id="IPR016167">
    <property type="entry name" value="FAD-bd_PCMH_sub1"/>
</dbReference>
<dbReference type="GO" id="GO:0051301">
    <property type="term" value="P:cell division"/>
    <property type="evidence" value="ECO:0007669"/>
    <property type="project" value="UniProtKB-KW"/>
</dbReference>
<keyword evidence="8" id="KW-0963">Cytoplasm</keyword>
<dbReference type="InterPro" id="IPR016169">
    <property type="entry name" value="FAD-bd_PCMH_sub2"/>
</dbReference>
<dbReference type="GO" id="GO:0005829">
    <property type="term" value="C:cytosol"/>
    <property type="evidence" value="ECO:0007669"/>
    <property type="project" value="TreeGrafter"/>
</dbReference>
<keyword evidence="9" id="KW-0132">Cell division</keyword>
<dbReference type="GO" id="GO:0008762">
    <property type="term" value="F:UDP-N-acetylmuramate dehydrogenase activity"/>
    <property type="evidence" value="ECO:0007669"/>
    <property type="project" value="UniProtKB-EC"/>
</dbReference>
<gene>
    <name evidence="25" type="ORF">UFOPK2657_00195</name>
</gene>
<keyword evidence="7" id="KW-1003">Cell membrane</keyword>
<dbReference type="InterPro" id="IPR003170">
    <property type="entry name" value="MurB"/>
</dbReference>
<evidence type="ECO:0000256" key="10">
    <source>
        <dbReference type="ARBA" id="ARBA00022630"/>
    </source>
</evidence>
<evidence type="ECO:0000256" key="7">
    <source>
        <dbReference type="ARBA" id="ARBA00022475"/>
    </source>
</evidence>
<dbReference type="GO" id="GO:0008360">
    <property type="term" value="P:regulation of cell shape"/>
    <property type="evidence" value="ECO:0007669"/>
    <property type="project" value="UniProtKB-KW"/>
</dbReference>
<feature type="domain" description="POTRA" evidence="24">
    <location>
        <begin position="491"/>
        <end position="559"/>
    </location>
</feature>
<evidence type="ECO:0000256" key="18">
    <source>
        <dbReference type="ARBA" id="ARBA00023136"/>
    </source>
</evidence>
<dbReference type="SUPFAM" id="SSF56176">
    <property type="entry name" value="FAD-binding/transporter-associated domain-like"/>
    <property type="match status" value="1"/>
</dbReference>
<dbReference type="NCBIfam" id="TIGR00179">
    <property type="entry name" value="murB"/>
    <property type="match status" value="1"/>
</dbReference>
<keyword evidence="13" id="KW-0521">NADP</keyword>
<accession>A0A6J6QAA1</accession>